<proteinExistence type="predicted"/>
<evidence type="ECO:0000313" key="2">
    <source>
        <dbReference type="EMBL" id="CCF21666.1"/>
    </source>
</evidence>
<dbReference type="KEGG" id="rht:NT26_3944"/>
<name>L0NLL8_9HYPH</name>
<evidence type="ECO:0000313" key="3">
    <source>
        <dbReference type="Proteomes" id="UP000010792"/>
    </source>
</evidence>
<dbReference type="Proteomes" id="UP000010792">
    <property type="component" value="Chromosome"/>
</dbReference>
<gene>
    <name evidence="2" type="ORF">NT26_3944</name>
</gene>
<organism evidence="2 3">
    <name type="scientific">Pseudorhizobium banfieldiae</name>
    <dbReference type="NCBI Taxonomy" id="1125847"/>
    <lineage>
        <taxon>Bacteria</taxon>
        <taxon>Pseudomonadati</taxon>
        <taxon>Pseudomonadota</taxon>
        <taxon>Alphaproteobacteria</taxon>
        <taxon>Hyphomicrobiales</taxon>
        <taxon>Rhizobiaceae</taxon>
        <taxon>Rhizobium/Agrobacterium group</taxon>
        <taxon>Pseudorhizobium</taxon>
    </lineage>
</organism>
<sequence>MLPQPRRQVLAAPPLAVAVAVAEQAVARAATLAQTASLPIRPPRPDPTGKTNGTDLSRADC</sequence>
<dbReference type="AlphaFoldDB" id="L0NLL8"/>
<evidence type="ECO:0000256" key="1">
    <source>
        <dbReference type="SAM" id="MobiDB-lite"/>
    </source>
</evidence>
<dbReference type="EMBL" id="FO082820">
    <property type="protein sequence ID" value="CCF21666.1"/>
    <property type="molecule type" value="Genomic_DNA"/>
</dbReference>
<protein>
    <submittedName>
        <fullName evidence="2">Uncharacterized protein</fullName>
    </submittedName>
</protein>
<feature type="region of interest" description="Disordered" evidence="1">
    <location>
        <begin position="35"/>
        <end position="61"/>
    </location>
</feature>
<keyword evidence="3" id="KW-1185">Reference proteome</keyword>
<accession>L0NLL8</accession>
<reference evidence="2 3" key="1">
    <citation type="journal article" date="2013" name="Genome Biol. Evol.">
        <title>Life in an arsenic-containing gold mine: genome and physiology of the autotrophic arsenite-oxidizing bacterium rhizobium sp. NT-26.</title>
        <authorList>
            <person name="Andres J."/>
            <person name="Arsene-Ploetze F."/>
            <person name="Barbe V."/>
            <person name="Brochier-Armanet C."/>
            <person name="Cleiss-Arnold J."/>
            <person name="Coppee J.Y."/>
            <person name="Dillies M.A."/>
            <person name="Geist"/>
            <person name="L"/>
            <person name="Joublin A."/>
            <person name="Koechler S."/>
            <person name="Lassalle F."/>
            <person name="Marchal M."/>
            <person name="Medigue C."/>
            <person name="Muller D."/>
            <person name="Nesme X."/>
            <person name="Plewniak F."/>
            <person name="Proux C."/>
            <person name="Ramirez-Bahena M.H."/>
            <person name="Schenowitz C."/>
            <person name="Sismeiro O."/>
            <person name="Vallenet D."/>
            <person name="Santini J.M."/>
            <person name="Bertin P.N."/>
        </authorList>
    </citation>
    <scope>NUCLEOTIDE SEQUENCE [LARGE SCALE GENOMIC DNA]</scope>
    <source>
        <strain evidence="2 3">NT-26</strain>
    </source>
</reference>